<comment type="subcellular location">
    <subcellularLocation>
        <location evidence="1">Cell membrane</location>
        <topology evidence="1">Multi-pass membrane protein</topology>
    </subcellularLocation>
</comment>
<dbReference type="EMBL" id="JAUDZG010000008">
    <property type="protein sequence ID" value="KAK3301703.1"/>
    <property type="molecule type" value="Genomic_DNA"/>
</dbReference>
<evidence type="ECO:0000256" key="5">
    <source>
        <dbReference type="ARBA" id="ARBA00022989"/>
    </source>
</evidence>
<reference evidence="7" key="1">
    <citation type="journal article" date="2023" name="Mol. Phylogenet. Evol.">
        <title>Genome-scale phylogeny and comparative genomics of the fungal order Sordariales.</title>
        <authorList>
            <person name="Hensen N."/>
            <person name="Bonometti L."/>
            <person name="Westerberg I."/>
            <person name="Brannstrom I.O."/>
            <person name="Guillou S."/>
            <person name="Cros-Aarteil S."/>
            <person name="Calhoun S."/>
            <person name="Haridas S."/>
            <person name="Kuo A."/>
            <person name="Mondo S."/>
            <person name="Pangilinan J."/>
            <person name="Riley R."/>
            <person name="LaButti K."/>
            <person name="Andreopoulos B."/>
            <person name="Lipzen A."/>
            <person name="Chen C."/>
            <person name="Yan M."/>
            <person name="Daum C."/>
            <person name="Ng V."/>
            <person name="Clum A."/>
            <person name="Steindorff A."/>
            <person name="Ohm R.A."/>
            <person name="Martin F."/>
            <person name="Silar P."/>
            <person name="Natvig D.O."/>
            <person name="Lalanne C."/>
            <person name="Gautier V."/>
            <person name="Ament-Velasquez S.L."/>
            <person name="Kruys A."/>
            <person name="Hutchinson M.I."/>
            <person name="Powell A.J."/>
            <person name="Barry K."/>
            <person name="Miller A.N."/>
            <person name="Grigoriev I.V."/>
            <person name="Debuchy R."/>
            <person name="Gladieux P."/>
            <person name="Hiltunen Thoren M."/>
            <person name="Johannesson H."/>
        </authorList>
    </citation>
    <scope>NUCLEOTIDE SEQUENCE</scope>
    <source>
        <strain evidence="7">CBS 333.67</strain>
    </source>
</reference>
<protein>
    <submittedName>
        <fullName evidence="7">Uncharacterized protein</fullName>
    </submittedName>
</protein>
<keyword evidence="8" id="KW-1185">Reference proteome</keyword>
<dbReference type="Proteomes" id="UP001273166">
    <property type="component" value="Unassembled WGS sequence"/>
</dbReference>
<dbReference type="Pfam" id="PF02417">
    <property type="entry name" value="Chromate_transp"/>
    <property type="match status" value="1"/>
</dbReference>
<dbReference type="InterPro" id="IPR003370">
    <property type="entry name" value="Chromate_transpt"/>
</dbReference>
<evidence type="ECO:0000256" key="4">
    <source>
        <dbReference type="ARBA" id="ARBA00022692"/>
    </source>
</evidence>
<dbReference type="GeneID" id="87888896"/>
<evidence type="ECO:0000313" key="8">
    <source>
        <dbReference type="Proteomes" id="UP001273166"/>
    </source>
</evidence>
<accession>A0AAJ0GKN9</accession>
<dbReference type="GO" id="GO:0015109">
    <property type="term" value="F:chromate transmembrane transporter activity"/>
    <property type="evidence" value="ECO:0007669"/>
    <property type="project" value="InterPro"/>
</dbReference>
<evidence type="ECO:0000256" key="2">
    <source>
        <dbReference type="ARBA" id="ARBA00005262"/>
    </source>
</evidence>
<proteinExistence type="inferred from homology"/>
<dbReference type="AlphaFoldDB" id="A0AAJ0GKN9"/>
<gene>
    <name evidence="7" type="ORF">B0T15DRAFT_544404</name>
</gene>
<organism evidence="7 8">
    <name type="scientific">Chaetomium strumarium</name>
    <dbReference type="NCBI Taxonomy" id="1170767"/>
    <lineage>
        <taxon>Eukaryota</taxon>
        <taxon>Fungi</taxon>
        <taxon>Dikarya</taxon>
        <taxon>Ascomycota</taxon>
        <taxon>Pezizomycotina</taxon>
        <taxon>Sordariomycetes</taxon>
        <taxon>Sordariomycetidae</taxon>
        <taxon>Sordariales</taxon>
        <taxon>Chaetomiaceae</taxon>
        <taxon>Chaetomium</taxon>
    </lineage>
</organism>
<evidence type="ECO:0000256" key="6">
    <source>
        <dbReference type="ARBA" id="ARBA00023136"/>
    </source>
</evidence>
<evidence type="ECO:0000313" key="7">
    <source>
        <dbReference type="EMBL" id="KAK3301703.1"/>
    </source>
</evidence>
<evidence type="ECO:0000256" key="3">
    <source>
        <dbReference type="ARBA" id="ARBA00022475"/>
    </source>
</evidence>
<evidence type="ECO:0000256" key="1">
    <source>
        <dbReference type="ARBA" id="ARBA00004651"/>
    </source>
</evidence>
<keyword evidence="4" id="KW-0812">Transmembrane</keyword>
<comment type="caution">
    <text evidence="7">The sequence shown here is derived from an EMBL/GenBank/DDBJ whole genome shotgun (WGS) entry which is preliminary data.</text>
</comment>
<dbReference type="RefSeq" id="XP_062717483.1">
    <property type="nucleotide sequence ID" value="XM_062870067.1"/>
</dbReference>
<keyword evidence="3" id="KW-1003">Cell membrane</keyword>
<keyword evidence="6" id="KW-0472">Membrane</keyword>
<keyword evidence="5" id="KW-1133">Transmembrane helix</keyword>
<comment type="similarity">
    <text evidence="2">Belongs to the chromate ion transporter (CHR) (TC 2.A.51) family.</text>
</comment>
<dbReference type="GO" id="GO:0005886">
    <property type="term" value="C:plasma membrane"/>
    <property type="evidence" value="ECO:0007669"/>
    <property type="project" value="UniProtKB-SubCell"/>
</dbReference>
<name>A0AAJ0GKN9_9PEZI</name>
<reference evidence="7" key="2">
    <citation type="submission" date="2023-06" db="EMBL/GenBank/DDBJ databases">
        <authorList>
            <consortium name="Lawrence Berkeley National Laboratory"/>
            <person name="Mondo S.J."/>
            <person name="Hensen N."/>
            <person name="Bonometti L."/>
            <person name="Westerberg I."/>
            <person name="Brannstrom I.O."/>
            <person name="Guillou S."/>
            <person name="Cros-Aarteil S."/>
            <person name="Calhoun S."/>
            <person name="Haridas S."/>
            <person name="Kuo A."/>
            <person name="Pangilinan J."/>
            <person name="Riley R."/>
            <person name="Labutti K."/>
            <person name="Andreopoulos B."/>
            <person name="Lipzen A."/>
            <person name="Chen C."/>
            <person name="Yanf M."/>
            <person name="Daum C."/>
            <person name="Ng V."/>
            <person name="Clum A."/>
            <person name="Steindorff A."/>
            <person name="Ohm R."/>
            <person name="Martin F."/>
            <person name="Silar P."/>
            <person name="Natvig D."/>
            <person name="Lalanne C."/>
            <person name="Gautier V."/>
            <person name="Ament-Velasquez S.L."/>
            <person name="Kruys A."/>
            <person name="Hutchinson M.I."/>
            <person name="Powell A.J."/>
            <person name="Barry K."/>
            <person name="Miller A.N."/>
            <person name="Grigoriev I.V."/>
            <person name="Debuchy R."/>
            <person name="Gladieux P."/>
            <person name="Thoren M.H."/>
            <person name="Johannesson H."/>
        </authorList>
    </citation>
    <scope>NUCLEOTIDE SEQUENCE</scope>
    <source>
        <strain evidence="7">CBS 333.67</strain>
    </source>
</reference>
<sequence length="96" mass="10552">MQVEAVLLGAWLPQSVFIDGIAIGNIMPAPLAIFATFVGFQGAYVYGKWVAWQRVCRGCHHHPRDVFPCFLRSWVGISSSLAFSTVSVARSLVVSR</sequence>